<keyword evidence="1" id="KW-0175">Coiled coil</keyword>
<dbReference type="Gene3D" id="3.40.50.1390">
    <property type="entry name" value="Resolvase, N-terminal catalytic domain"/>
    <property type="match status" value="1"/>
</dbReference>
<dbReference type="GO" id="GO:0000150">
    <property type="term" value="F:DNA strand exchange activity"/>
    <property type="evidence" value="ECO:0007669"/>
    <property type="project" value="InterPro"/>
</dbReference>
<dbReference type="InterPro" id="IPR011109">
    <property type="entry name" value="DNA_bind_recombinase_dom"/>
</dbReference>
<sequence length="520" mass="60725">MNTAAIYIRLSKEDRDKEHEESESIQNQRMILDSYAKEQGWQVYDHYIDEDWSGSDRSRPEFHRMISDAEAGKFDIVLVKTQSRFARDSKYIEDYVHNLFRDMGIRFVSLVDNIDTSQTGSKLNSRVHAIFDEEQLDLLSSNIRRSFEEKSKQGQFFGSMPPYGYKKDPNDKNHLIIDEEAAKVVRMIFEMTAAGHTYMEIAKRLNDSGYLIPSEYKKRQGYRVDGMYDRHMKIGKWTRDMVRTFITNEVYRGTIVNHKSTVVNFRTKKKRNLPKESRIKVEHMHDAIIDDELWDKVQEIKRSRRRPGSGANGTKHPLSSMVFCGACGSKLYKCKSGGIEYFRCYRASSTGECSNNKRIRLDVLEGLVLDKINETVSKYISGEELSRNVVIVNRLEERLSDCMRRKGEIEKSISDGRTSLKRLLKAYTENIVERSIYEDMQADYLREREENESRIKVIDEEIDEIKKAMLRQEDKEEILKKYTHIDRLTVPIVQEFIDSIIVGKPDTETGEREIVINMGI</sequence>
<dbReference type="InterPro" id="IPR050639">
    <property type="entry name" value="SSR_resolvase"/>
</dbReference>
<proteinExistence type="predicted"/>
<dbReference type="InterPro" id="IPR006119">
    <property type="entry name" value="Resolv_N"/>
</dbReference>
<dbReference type="SMART" id="SM00857">
    <property type="entry name" value="Resolvase"/>
    <property type="match status" value="1"/>
</dbReference>
<dbReference type="Pfam" id="PF13408">
    <property type="entry name" value="Zn_ribbon_recom"/>
    <property type="match status" value="1"/>
</dbReference>
<dbReference type="PANTHER" id="PTHR30461:SF23">
    <property type="entry name" value="DNA RECOMBINASE-RELATED"/>
    <property type="match status" value="1"/>
</dbReference>
<dbReference type="Pfam" id="PF14287">
    <property type="entry name" value="DUF4368"/>
    <property type="match status" value="1"/>
</dbReference>
<dbReference type="GO" id="GO:0003677">
    <property type="term" value="F:DNA binding"/>
    <property type="evidence" value="ECO:0007669"/>
    <property type="project" value="InterPro"/>
</dbReference>
<comment type="caution">
    <text evidence="4">The sequence shown here is derived from an EMBL/GenBank/DDBJ whole genome shotgun (WGS) entry which is preliminary data.</text>
</comment>
<gene>
    <name evidence="4" type="ORF">IAA60_02545</name>
</gene>
<dbReference type="PANTHER" id="PTHR30461">
    <property type="entry name" value="DNA-INVERTASE FROM LAMBDOID PROPHAGE"/>
    <property type="match status" value="1"/>
</dbReference>
<feature type="domain" description="Resolvase/invertase-type recombinase catalytic" evidence="2">
    <location>
        <begin position="3"/>
        <end position="154"/>
    </location>
</feature>
<accession>A0A9D1KQ87</accession>
<dbReference type="Proteomes" id="UP000824165">
    <property type="component" value="Unassembled WGS sequence"/>
</dbReference>
<evidence type="ECO:0000256" key="1">
    <source>
        <dbReference type="SAM" id="Coils"/>
    </source>
</evidence>
<dbReference type="AlphaFoldDB" id="A0A9D1KQ87"/>
<feature type="coiled-coil region" evidence="1">
    <location>
        <begin position="448"/>
        <end position="475"/>
    </location>
</feature>
<organism evidence="4 5">
    <name type="scientific">Candidatus Ornithomonoglobus intestinigallinarum</name>
    <dbReference type="NCBI Taxonomy" id="2840894"/>
    <lineage>
        <taxon>Bacteria</taxon>
        <taxon>Bacillati</taxon>
        <taxon>Bacillota</taxon>
        <taxon>Clostridia</taxon>
        <taxon>Candidatus Ornithomonoglobus</taxon>
    </lineage>
</organism>
<evidence type="ECO:0000259" key="2">
    <source>
        <dbReference type="PROSITE" id="PS51736"/>
    </source>
</evidence>
<protein>
    <submittedName>
        <fullName evidence="4">Recombinase family protein</fullName>
    </submittedName>
</protein>
<dbReference type="InterPro" id="IPR038109">
    <property type="entry name" value="DNA_bind_recomb_sf"/>
</dbReference>
<dbReference type="PROSITE" id="PS51736">
    <property type="entry name" value="RECOMBINASES_3"/>
    <property type="match status" value="1"/>
</dbReference>
<dbReference type="PROSITE" id="PS51737">
    <property type="entry name" value="RECOMBINASE_DNA_BIND"/>
    <property type="match status" value="1"/>
</dbReference>
<dbReference type="Pfam" id="PF07508">
    <property type="entry name" value="Recombinase"/>
    <property type="match status" value="1"/>
</dbReference>
<dbReference type="InterPro" id="IPR036162">
    <property type="entry name" value="Resolvase-like_N_sf"/>
</dbReference>
<dbReference type="InterPro" id="IPR025827">
    <property type="entry name" value="Zn_ribbon_recom_dom"/>
</dbReference>
<evidence type="ECO:0000313" key="5">
    <source>
        <dbReference type="Proteomes" id="UP000824165"/>
    </source>
</evidence>
<reference evidence="4" key="2">
    <citation type="journal article" date="2021" name="PeerJ">
        <title>Extensive microbial diversity within the chicken gut microbiome revealed by metagenomics and culture.</title>
        <authorList>
            <person name="Gilroy R."/>
            <person name="Ravi A."/>
            <person name="Getino M."/>
            <person name="Pursley I."/>
            <person name="Horton D.L."/>
            <person name="Alikhan N.F."/>
            <person name="Baker D."/>
            <person name="Gharbi K."/>
            <person name="Hall N."/>
            <person name="Watson M."/>
            <person name="Adriaenssens E.M."/>
            <person name="Foster-Nyarko E."/>
            <person name="Jarju S."/>
            <person name="Secka A."/>
            <person name="Antonio M."/>
            <person name="Oren A."/>
            <person name="Chaudhuri R.R."/>
            <person name="La Ragione R."/>
            <person name="Hildebrand F."/>
            <person name="Pallen M.J."/>
        </authorList>
    </citation>
    <scope>NUCLEOTIDE SEQUENCE</scope>
    <source>
        <strain evidence="4">CHK181-108</strain>
    </source>
</reference>
<dbReference type="SUPFAM" id="SSF53041">
    <property type="entry name" value="Resolvase-like"/>
    <property type="match status" value="1"/>
</dbReference>
<dbReference type="Gene3D" id="3.90.1750.20">
    <property type="entry name" value="Putative Large Serine Recombinase, Chain B, Domain 2"/>
    <property type="match status" value="1"/>
</dbReference>
<name>A0A9D1KQ87_9FIRM</name>
<evidence type="ECO:0000313" key="4">
    <source>
        <dbReference type="EMBL" id="HIT84766.1"/>
    </source>
</evidence>
<evidence type="ECO:0000259" key="3">
    <source>
        <dbReference type="PROSITE" id="PS51737"/>
    </source>
</evidence>
<feature type="domain" description="Recombinase" evidence="3">
    <location>
        <begin position="162"/>
        <end position="307"/>
    </location>
</feature>
<dbReference type="InterPro" id="IPR025378">
    <property type="entry name" value="DUF4368"/>
</dbReference>
<dbReference type="Pfam" id="PF00239">
    <property type="entry name" value="Resolvase"/>
    <property type="match status" value="1"/>
</dbReference>
<reference evidence="4" key="1">
    <citation type="submission" date="2020-10" db="EMBL/GenBank/DDBJ databases">
        <authorList>
            <person name="Gilroy R."/>
        </authorList>
    </citation>
    <scope>NUCLEOTIDE SEQUENCE</scope>
    <source>
        <strain evidence="4">CHK181-108</strain>
    </source>
</reference>
<dbReference type="EMBL" id="DVLU01000022">
    <property type="protein sequence ID" value="HIT84766.1"/>
    <property type="molecule type" value="Genomic_DNA"/>
</dbReference>